<comment type="caution">
    <text evidence="3">The sequence shown here is derived from an EMBL/GenBank/DDBJ whole genome shotgun (WGS) entry which is preliminary data.</text>
</comment>
<feature type="region of interest" description="Disordered" evidence="1">
    <location>
        <begin position="971"/>
        <end position="1073"/>
    </location>
</feature>
<dbReference type="SMART" id="SM00219">
    <property type="entry name" value="TyrKc"/>
    <property type="match status" value="1"/>
</dbReference>
<keyword evidence="3" id="KW-0418">Kinase</keyword>
<feature type="compositionally biased region" description="Low complexity" evidence="1">
    <location>
        <begin position="1171"/>
        <end position="1182"/>
    </location>
</feature>
<feature type="compositionally biased region" description="Low complexity" evidence="1">
    <location>
        <begin position="257"/>
        <end position="278"/>
    </location>
</feature>
<proteinExistence type="predicted"/>
<feature type="compositionally biased region" description="Low complexity" evidence="1">
    <location>
        <begin position="1059"/>
        <end position="1073"/>
    </location>
</feature>
<gene>
    <name evidence="3" type="ORF">TSOC_013511</name>
</gene>
<dbReference type="GO" id="GO:0005524">
    <property type="term" value="F:ATP binding"/>
    <property type="evidence" value="ECO:0007669"/>
    <property type="project" value="InterPro"/>
</dbReference>
<dbReference type="InterPro" id="IPR050122">
    <property type="entry name" value="RTK"/>
</dbReference>
<feature type="compositionally biased region" description="Gly residues" evidence="1">
    <location>
        <begin position="887"/>
        <end position="910"/>
    </location>
</feature>
<evidence type="ECO:0000259" key="2">
    <source>
        <dbReference type="PROSITE" id="PS50011"/>
    </source>
</evidence>
<feature type="compositionally biased region" description="Gly residues" evidence="1">
    <location>
        <begin position="309"/>
        <end position="319"/>
    </location>
</feature>
<dbReference type="PANTHER" id="PTHR24416">
    <property type="entry name" value="TYROSINE-PROTEIN KINASE RECEPTOR"/>
    <property type="match status" value="1"/>
</dbReference>
<name>A0A2J7ZK64_9CHLO</name>
<feature type="region of interest" description="Disordered" evidence="1">
    <location>
        <begin position="420"/>
        <end position="454"/>
    </location>
</feature>
<feature type="compositionally biased region" description="Low complexity" evidence="1">
    <location>
        <begin position="665"/>
        <end position="680"/>
    </location>
</feature>
<feature type="compositionally biased region" description="Low complexity" evidence="1">
    <location>
        <begin position="435"/>
        <end position="454"/>
    </location>
</feature>
<feature type="compositionally biased region" description="Gly residues" evidence="1">
    <location>
        <begin position="1158"/>
        <end position="1170"/>
    </location>
</feature>
<keyword evidence="3" id="KW-0808">Transferase</keyword>
<feature type="compositionally biased region" description="Low complexity" evidence="1">
    <location>
        <begin position="1100"/>
        <end position="1132"/>
    </location>
</feature>
<evidence type="ECO:0000313" key="4">
    <source>
        <dbReference type="Proteomes" id="UP000236333"/>
    </source>
</evidence>
<feature type="compositionally biased region" description="Low complexity" evidence="1">
    <location>
        <begin position="397"/>
        <end position="411"/>
    </location>
</feature>
<dbReference type="GO" id="GO:0043235">
    <property type="term" value="C:receptor complex"/>
    <property type="evidence" value="ECO:0007669"/>
    <property type="project" value="TreeGrafter"/>
</dbReference>
<dbReference type="PROSITE" id="PS50011">
    <property type="entry name" value="PROTEIN_KINASE_DOM"/>
    <property type="match status" value="1"/>
</dbReference>
<feature type="region of interest" description="Disordered" evidence="1">
    <location>
        <begin position="220"/>
        <end position="328"/>
    </location>
</feature>
<dbReference type="InterPro" id="IPR020635">
    <property type="entry name" value="Tyr_kinase_cat_dom"/>
</dbReference>
<feature type="compositionally biased region" description="Low complexity" evidence="1">
    <location>
        <begin position="505"/>
        <end position="517"/>
    </location>
</feature>
<dbReference type="EMBL" id="PGGS01001249">
    <property type="protein sequence ID" value="PNH00653.1"/>
    <property type="molecule type" value="Genomic_DNA"/>
</dbReference>
<protein>
    <submittedName>
        <fullName evidence="3">Proto-oncogene tyrosine-protein kinase ROS</fullName>
    </submittedName>
</protein>
<dbReference type="PANTHER" id="PTHR24416:SF617">
    <property type="entry name" value="RET ONCOGENE, ISOFORM A"/>
    <property type="match status" value="1"/>
</dbReference>
<dbReference type="AlphaFoldDB" id="A0A2J7ZK64"/>
<feature type="region of interest" description="Disordered" evidence="1">
    <location>
        <begin position="1089"/>
        <end position="1192"/>
    </location>
</feature>
<dbReference type="SUPFAM" id="SSF56112">
    <property type="entry name" value="Protein kinase-like (PK-like)"/>
    <property type="match status" value="1"/>
</dbReference>
<feature type="compositionally biased region" description="Low complexity" evidence="1">
    <location>
        <begin position="1006"/>
        <end position="1018"/>
    </location>
</feature>
<dbReference type="InterPro" id="IPR011009">
    <property type="entry name" value="Kinase-like_dom_sf"/>
</dbReference>
<feature type="region of interest" description="Disordered" evidence="1">
    <location>
        <begin position="471"/>
        <end position="548"/>
    </location>
</feature>
<feature type="compositionally biased region" description="Polar residues" evidence="1">
    <location>
        <begin position="872"/>
        <end position="883"/>
    </location>
</feature>
<sequence length="1214" mass="117257">MGVTAELVGPPAVLVVRWAAPEVLAGGPLSEAGDVWSLAVTVWEVFANGAEPYARFDTRQVLPALRSGFRLERPRGCPLELWQLVLQCWAADPRDRPTFADIAATLRYWHESYVSSRVPSAAVVVDAGAGSGGAPRGAQGAAAGVLEAASAAAVAAGEQGGGGRGAAHPTGGAAASAQAAQRFTAGAAGAAAGDALRTGQGAPEPLSHPHRLKAGSALPAAQPALGSGGGDGDGGGDGGDRSAGEALRGGPQPPRLPSAASGAPAGDSGSGAVWAPLQPGLPPGVGGDGSGVWPSPQPPRVVTPSFADGPGGGGGGSSGWVGQFAPSSGTPGGGLVRAHFTTHMSFELTEPPIQPAITSGSSMAGGTSVASSSEQLYLTDPSALLSRHAPAHGARLGGASPTPGSAAAAGGRVARTVAALGGGRPASGTRHRDAAAAARVRTHPAATDAAARAATRPAATAAAAAAAAGCLPPPGSGSMEDSHSWERPSTQPPSTLIGASIFDESASLGGNPSHSSSGNGGGVGVAAGRAPQRDQRQQQEAQARPAAAAGLGSWLGADGLQQEGGAAVGRPGLSVLAPARSSPYVLIAELTAQLGGAAAPAPPAGRARVAALQMDALLPPLPKLHNPAASNPQPSSRPPQHTAFAPRPAASTSNGGGAAGRDPAVARWASAAAGAAGEAAPMTPDGLGGPHQASGSLPPGPPLSSLMPAAFGSEAFASISPEPSEPLPTAYGAAARGPGMAGVAESPRERRAAVDAGAPLAPETGAAKGTLVTAAAAARARARPQPHQPHPAARARRCSNGSQANGPARLHGYAAAAESAGTGARGVGSGSSGAADTTPRTISSGPARLQDAARGAARPRAASPGASAAHSPFSTGSGLSPTRQAGGNSGNGASSGGGGVGSGGSDGGDGTRVQQVAGHPAASPLSGRSVADTPIARVAAAAPGLEAAAAAAAGGSGGGGAGRYAVVRDLFDDGDLSGPTPYGGTADELLDSPSTLPVRGTPAGSAAAAAAQQQQQQQGGLVSPAVGAATKAQRAMGAFVPQPQRGDSAGGSGGDDPDGALALPLPPQAVRAPQLAEVRPLLVTRGAVEGGGVLEGPRDALGQDAAAAGAKGSQPQQPGVERLTQAGRAWAARGGGAAEGQAPPLWDRRAEEAAAGGLAEGGGGGSGGGSDSAAPASPVSEAGPDERDLDAEREAINSYLKTWQTLQLQQEWDW</sequence>
<dbReference type="InterPro" id="IPR001245">
    <property type="entry name" value="Ser-Thr/Tyr_kinase_cat_dom"/>
</dbReference>
<dbReference type="GO" id="GO:0007169">
    <property type="term" value="P:cell surface receptor protein tyrosine kinase signaling pathway"/>
    <property type="evidence" value="ECO:0007669"/>
    <property type="project" value="TreeGrafter"/>
</dbReference>
<accession>A0A2J7ZK64</accession>
<organism evidence="3 4">
    <name type="scientific">Tetrabaena socialis</name>
    <dbReference type="NCBI Taxonomy" id="47790"/>
    <lineage>
        <taxon>Eukaryota</taxon>
        <taxon>Viridiplantae</taxon>
        <taxon>Chlorophyta</taxon>
        <taxon>core chlorophytes</taxon>
        <taxon>Chlorophyceae</taxon>
        <taxon>CS clade</taxon>
        <taxon>Chlamydomonadales</taxon>
        <taxon>Tetrabaenaceae</taxon>
        <taxon>Tetrabaena</taxon>
    </lineage>
</organism>
<feature type="compositionally biased region" description="Gly residues" evidence="1">
    <location>
        <begin position="226"/>
        <end position="237"/>
    </location>
</feature>
<dbReference type="Gene3D" id="1.10.510.10">
    <property type="entry name" value="Transferase(Phosphotransferase) domain 1"/>
    <property type="match status" value="1"/>
</dbReference>
<dbReference type="GO" id="GO:0004714">
    <property type="term" value="F:transmembrane receptor protein tyrosine kinase activity"/>
    <property type="evidence" value="ECO:0007669"/>
    <property type="project" value="TreeGrafter"/>
</dbReference>
<dbReference type="InterPro" id="IPR000719">
    <property type="entry name" value="Prot_kinase_dom"/>
</dbReference>
<feature type="compositionally biased region" description="Low complexity" evidence="1">
    <location>
        <begin position="812"/>
        <end position="822"/>
    </location>
</feature>
<dbReference type="PRINTS" id="PR00109">
    <property type="entry name" value="TYRKINASE"/>
</dbReference>
<dbReference type="OrthoDB" id="635774at2759"/>
<keyword evidence="4" id="KW-1185">Reference proteome</keyword>
<dbReference type="Pfam" id="PF07714">
    <property type="entry name" value="PK_Tyr_Ser-Thr"/>
    <property type="match status" value="1"/>
</dbReference>
<evidence type="ECO:0000313" key="3">
    <source>
        <dbReference type="EMBL" id="PNH00653.1"/>
    </source>
</evidence>
<reference evidence="3 4" key="1">
    <citation type="journal article" date="2017" name="Mol. Biol. Evol.">
        <title>The 4-celled Tetrabaena socialis nuclear genome reveals the essential components for genetic control of cell number at the origin of multicellularity in the volvocine lineage.</title>
        <authorList>
            <person name="Featherston J."/>
            <person name="Arakaki Y."/>
            <person name="Hanschen E.R."/>
            <person name="Ferris P.J."/>
            <person name="Michod R.E."/>
            <person name="Olson B.J.S.C."/>
            <person name="Nozaki H."/>
            <person name="Durand P.M."/>
        </authorList>
    </citation>
    <scope>NUCLEOTIDE SEQUENCE [LARGE SCALE GENOMIC DNA]</scope>
    <source>
        <strain evidence="3 4">NIES-571</strain>
    </source>
</reference>
<dbReference type="GO" id="GO:0005886">
    <property type="term" value="C:plasma membrane"/>
    <property type="evidence" value="ECO:0007669"/>
    <property type="project" value="TreeGrafter"/>
</dbReference>
<feature type="region of interest" description="Disordered" evidence="1">
    <location>
        <begin position="392"/>
        <end position="411"/>
    </location>
</feature>
<feature type="compositionally biased region" description="Low complexity" evidence="1">
    <location>
        <begin position="852"/>
        <end position="869"/>
    </location>
</feature>
<feature type="compositionally biased region" description="Low complexity" evidence="1">
    <location>
        <begin position="538"/>
        <end position="548"/>
    </location>
</feature>
<evidence type="ECO:0000256" key="1">
    <source>
        <dbReference type="SAM" id="MobiDB-lite"/>
    </source>
</evidence>
<feature type="region of interest" description="Disordered" evidence="1">
    <location>
        <begin position="620"/>
        <end position="929"/>
    </location>
</feature>
<dbReference type="Proteomes" id="UP000236333">
    <property type="component" value="Unassembled WGS sequence"/>
</dbReference>
<feature type="domain" description="Protein kinase" evidence="2">
    <location>
        <begin position="1"/>
        <end position="113"/>
    </location>
</feature>
<feature type="compositionally biased region" description="Low complexity" evidence="1">
    <location>
        <begin position="774"/>
        <end position="785"/>
    </location>
</feature>